<feature type="coiled-coil region" evidence="1">
    <location>
        <begin position="277"/>
        <end position="311"/>
    </location>
</feature>
<evidence type="ECO:0000313" key="3">
    <source>
        <dbReference type="EMBL" id="OGG80680.1"/>
    </source>
</evidence>
<feature type="coiled-coil region" evidence="1">
    <location>
        <begin position="377"/>
        <end position="411"/>
    </location>
</feature>
<organism evidence="3 4">
    <name type="scientific">Candidatus Kaiserbacteria bacterium RIFCSPLOWO2_01_FULL_54_13</name>
    <dbReference type="NCBI Taxonomy" id="1798512"/>
    <lineage>
        <taxon>Bacteria</taxon>
        <taxon>Candidatus Kaiseribacteriota</taxon>
    </lineage>
</organism>
<reference evidence="3 4" key="1">
    <citation type="journal article" date="2016" name="Nat. Commun.">
        <title>Thousands of microbial genomes shed light on interconnected biogeochemical processes in an aquifer system.</title>
        <authorList>
            <person name="Anantharaman K."/>
            <person name="Brown C.T."/>
            <person name="Hug L.A."/>
            <person name="Sharon I."/>
            <person name="Castelle C.J."/>
            <person name="Probst A.J."/>
            <person name="Thomas B.C."/>
            <person name="Singh A."/>
            <person name="Wilkins M.J."/>
            <person name="Karaoz U."/>
            <person name="Brodie E.L."/>
            <person name="Williams K.H."/>
            <person name="Hubbard S.S."/>
            <person name="Banfield J.F."/>
        </authorList>
    </citation>
    <scope>NUCLEOTIDE SEQUENCE [LARGE SCALE GENOMIC DNA]</scope>
</reference>
<dbReference type="Gene3D" id="3.40.50.300">
    <property type="entry name" value="P-loop containing nucleotide triphosphate hydrolases"/>
    <property type="match status" value="2"/>
</dbReference>
<dbReference type="SUPFAM" id="SSF52540">
    <property type="entry name" value="P-loop containing nucleoside triphosphate hydrolases"/>
    <property type="match status" value="1"/>
</dbReference>
<dbReference type="AlphaFoldDB" id="A0A1F6F485"/>
<dbReference type="EMBL" id="MFLZ01000002">
    <property type="protein sequence ID" value="OGG80680.1"/>
    <property type="molecule type" value="Genomic_DNA"/>
</dbReference>
<gene>
    <name evidence="3" type="ORF">A3A39_03230</name>
</gene>
<protein>
    <recommendedName>
        <fullName evidence="2">RecF/RecN/SMC N-terminal domain-containing protein</fullName>
    </recommendedName>
</protein>
<dbReference type="Pfam" id="PF02463">
    <property type="entry name" value="SMC_N"/>
    <property type="match status" value="1"/>
</dbReference>
<sequence length="736" mass="81570">MYLKSVELSGFKSFGKKTTLEFGSPIAAIVGPNGSGKSNVAEAFRFVLGEQSMKSMRSKKGEDLIWGGSPSLPRANRAGVKVTFDNSKRLLDIDFGEVVIERVVHRDGQNEYILNGTIVRLKDVIRLLAGANIGGSGYHIISQGEADHILNASPRERREMVEDALGLKLYQHKKAESERKLEETAVNIDKTKSLRREIAPHLHFLRQQVEKIEKARETRETLADKLREYLAREHAWISQEDARLRDEAKTYEIELKKFSESISRARAARAPAGAGSLAELQKQLEERERKLAETRRESERLARELGRAEGALEANTVTVEALVPVPHVRTFARELDATVSELERADDVSRIHSTLAEVRARIKSFIEGLSGAAPETSQEAREQVKALASSLERMQKEEAGLSGGLEKLRAEIAGARESGFAAERDLVGLESSAREAQGKLAAVQTARGHVASFRQRFEEEAREGIALVGESLRGWERAEIPTGALSEDRSVQEKRRREIERLKIKIEESGIGESDAVVKEFIQTKERDEFLSRELADLEKSAASLKDIIAELEKTIDERFREGLTLINEALKGFFQKLFGGGEAKLKVEEPRRVSRTVLDTADDEDADEGEIEDEEELYAGLSISVSLPRKKIRGLEVLSGGERALTSIALIFSMTQVNPPPFLVLDETDAALDEANSKRYADMIHELAGKSQLIVVTHNRATMAAAGELYGVTMGGDGMSKLLSVKLEEAERVAK</sequence>
<evidence type="ECO:0000256" key="1">
    <source>
        <dbReference type="SAM" id="Coils"/>
    </source>
</evidence>
<evidence type="ECO:0000313" key="4">
    <source>
        <dbReference type="Proteomes" id="UP000177372"/>
    </source>
</evidence>
<comment type="caution">
    <text evidence="3">The sequence shown here is derived from an EMBL/GenBank/DDBJ whole genome shotgun (WGS) entry which is preliminary data.</text>
</comment>
<dbReference type="InterPro" id="IPR003395">
    <property type="entry name" value="RecF/RecN/SMC_N"/>
</dbReference>
<feature type="coiled-coil region" evidence="1">
    <location>
        <begin position="167"/>
        <end position="232"/>
    </location>
</feature>
<accession>A0A1F6F485</accession>
<dbReference type="Proteomes" id="UP000177372">
    <property type="component" value="Unassembled WGS sequence"/>
</dbReference>
<proteinExistence type="predicted"/>
<evidence type="ECO:0000259" key="2">
    <source>
        <dbReference type="Pfam" id="PF02463"/>
    </source>
</evidence>
<keyword evidence="1" id="KW-0175">Coiled coil</keyword>
<dbReference type="STRING" id="1798512.A3A39_03230"/>
<feature type="domain" description="RecF/RecN/SMC N-terminal" evidence="2">
    <location>
        <begin position="2"/>
        <end position="721"/>
    </location>
</feature>
<dbReference type="PANTHER" id="PTHR43977">
    <property type="entry name" value="STRUCTURAL MAINTENANCE OF CHROMOSOMES PROTEIN 3"/>
    <property type="match status" value="1"/>
</dbReference>
<name>A0A1F6F485_9BACT</name>
<dbReference type="InterPro" id="IPR027417">
    <property type="entry name" value="P-loop_NTPase"/>
</dbReference>